<dbReference type="RefSeq" id="WP_150985361.1">
    <property type="nucleotide sequence ID" value="NZ_CP062803.1"/>
</dbReference>
<evidence type="ECO:0000313" key="2">
    <source>
        <dbReference type="Proteomes" id="UP000397656"/>
    </source>
</evidence>
<sequence length="121" mass="14053">MWMPSHAGFARIFAAPPPQGHYFSQRLHPNPAFYKYTWRVWTPECEWEGHAFFECVPVLSTARFMAMRDSLKAAGVHHFVYNTARPRLGATPFDRSHPRWAGVRFAPALEDDMDPPWNGHR</sequence>
<name>A0A643FXA5_9BURK</name>
<evidence type="ECO:0000313" key="1">
    <source>
        <dbReference type="EMBL" id="QOT76573.1"/>
    </source>
</evidence>
<organism evidence="1 2">
    <name type="scientific">Cupriavidus basilensis</name>
    <dbReference type="NCBI Taxonomy" id="68895"/>
    <lineage>
        <taxon>Bacteria</taxon>
        <taxon>Pseudomonadati</taxon>
        <taxon>Pseudomonadota</taxon>
        <taxon>Betaproteobacteria</taxon>
        <taxon>Burkholderiales</taxon>
        <taxon>Burkholderiaceae</taxon>
        <taxon>Cupriavidus</taxon>
    </lineage>
</organism>
<gene>
    <name evidence="1" type="ORF">F7R26_000185</name>
</gene>
<protein>
    <submittedName>
        <fullName evidence="1">Uncharacterized protein</fullName>
    </submittedName>
</protein>
<dbReference type="GeneID" id="98399293"/>
<proteinExistence type="predicted"/>
<reference evidence="1 2" key="1">
    <citation type="submission" date="2020-10" db="EMBL/GenBank/DDBJ databases">
        <title>Complete genome sequence of Cupriavidus basilensis CCUG 49340T.</title>
        <authorList>
            <person name="Salva-Serra F."/>
            <person name="Donoso R.A."/>
            <person name="Cho K.H."/>
            <person name="Yoo J.A."/>
            <person name="Lee K."/>
            <person name="Yoon S.-H."/>
            <person name="Perez-Pantoja D."/>
            <person name="Moore E.R.B."/>
        </authorList>
    </citation>
    <scope>NUCLEOTIDE SEQUENCE [LARGE SCALE GENOMIC DNA]</scope>
    <source>
        <strain evidence="2">CCUG 49340</strain>
    </source>
</reference>
<accession>A0A643FXA5</accession>
<dbReference type="Proteomes" id="UP000397656">
    <property type="component" value="Chromosome 1"/>
</dbReference>
<dbReference type="EMBL" id="CP062803">
    <property type="protein sequence ID" value="QOT76573.1"/>
    <property type="molecule type" value="Genomic_DNA"/>
</dbReference>
<dbReference type="AlphaFoldDB" id="A0A643FXA5"/>